<dbReference type="SMART" id="SM00324">
    <property type="entry name" value="RhoGAP"/>
    <property type="match status" value="1"/>
</dbReference>
<dbReference type="Pfam" id="PF00620">
    <property type="entry name" value="RhoGAP"/>
    <property type="match status" value="1"/>
</dbReference>
<dbReference type="PANTHER" id="PTHR23176">
    <property type="entry name" value="RHO/RAC/CDC GTPASE-ACTIVATING PROTEIN"/>
    <property type="match status" value="1"/>
</dbReference>
<protein>
    <recommendedName>
        <fullName evidence="4">Rho-GAP domain-containing protein</fullName>
    </recommendedName>
</protein>
<feature type="region of interest" description="Disordered" evidence="3">
    <location>
        <begin position="639"/>
        <end position="683"/>
    </location>
</feature>
<dbReference type="GO" id="GO:0035091">
    <property type="term" value="F:phosphatidylinositol binding"/>
    <property type="evidence" value="ECO:0007669"/>
    <property type="project" value="InterPro"/>
</dbReference>
<feature type="compositionally biased region" description="Basic and acidic residues" evidence="3">
    <location>
        <begin position="431"/>
        <end position="440"/>
    </location>
</feature>
<dbReference type="GO" id="GO:0007165">
    <property type="term" value="P:signal transduction"/>
    <property type="evidence" value="ECO:0007669"/>
    <property type="project" value="InterPro"/>
</dbReference>
<dbReference type="SUPFAM" id="SSF64268">
    <property type="entry name" value="PX domain"/>
    <property type="match status" value="1"/>
</dbReference>
<keyword evidence="2" id="KW-0175">Coiled coil</keyword>
<feature type="compositionally biased region" description="Polar residues" evidence="3">
    <location>
        <begin position="673"/>
        <end position="683"/>
    </location>
</feature>
<dbReference type="PROSITE" id="PS50238">
    <property type="entry name" value="RHOGAP"/>
    <property type="match status" value="1"/>
</dbReference>
<dbReference type="SUPFAM" id="SSF48350">
    <property type="entry name" value="GTPase activation domain, GAP"/>
    <property type="match status" value="1"/>
</dbReference>
<evidence type="ECO:0000313" key="6">
    <source>
        <dbReference type="Proteomes" id="UP000094801"/>
    </source>
</evidence>
<dbReference type="GO" id="GO:0005933">
    <property type="term" value="C:cellular bud"/>
    <property type="evidence" value="ECO:0007669"/>
    <property type="project" value="UniProtKB-ARBA"/>
</dbReference>
<feature type="region of interest" description="Disordered" evidence="3">
    <location>
        <begin position="502"/>
        <end position="570"/>
    </location>
</feature>
<dbReference type="InterPro" id="IPR050729">
    <property type="entry name" value="Rho-GAP"/>
</dbReference>
<keyword evidence="1" id="KW-0343">GTPase activation</keyword>
<feature type="region of interest" description="Disordered" evidence="3">
    <location>
        <begin position="918"/>
        <end position="971"/>
    </location>
</feature>
<gene>
    <name evidence="5" type="ORF">CANARDRAFT_28913</name>
</gene>
<feature type="compositionally biased region" description="Acidic residues" evidence="3">
    <location>
        <begin position="123"/>
        <end position="137"/>
    </location>
</feature>
<feature type="coiled-coil region" evidence="2">
    <location>
        <begin position="152"/>
        <end position="193"/>
    </location>
</feature>
<dbReference type="Gene3D" id="1.10.555.10">
    <property type="entry name" value="Rho GTPase activation protein"/>
    <property type="match status" value="1"/>
</dbReference>
<feature type="region of interest" description="Disordered" evidence="3">
    <location>
        <begin position="120"/>
        <end position="145"/>
    </location>
</feature>
<feature type="region of interest" description="Disordered" evidence="3">
    <location>
        <begin position="37"/>
        <end position="71"/>
    </location>
</feature>
<evidence type="ECO:0000256" key="3">
    <source>
        <dbReference type="SAM" id="MobiDB-lite"/>
    </source>
</evidence>
<evidence type="ECO:0000259" key="4">
    <source>
        <dbReference type="PROSITE" id="PS50238"/>
    </source>
</evidence>
<name>A0A1E4SZ36_9ASCO</name>
<feature type="domain" description="Rho-GAP" evidence="4">
    <location>
        <begin position="1065"/>
        <end position="1266"/>
    </location>
</feature>
<dbReference type="InterPro" id="IPR008936">
    <property type="entry name" value="Rho_GTPase_activation_prot"/>
</dbReference>
<dbReference type="EMBL" id="KV453855">
    <property type="protein sequence ID" value="ODV84775.1"/>
    <property type="molecule type" value="Genomic_DNA"/>
</dbReference>
<evidence type="ECO:0000256" key="2">
    <source>
        <dbReference type="SAM" id="Coils"/>
    </source>
</evidence>
<dbReference type="GO" id="GO:0005096">
    <property type="term" value="F:GTPase activator activity"/>
    <property type="evidence" value="ECO:0007669"/>
    <property type="project" value="UniProtKB-KW"/>
</dbReference>
<dbReference type="PANTHER" id="PTHR23176:SF129">
    <property type="entry name" value="RHO GTPASE ACTIVATING PROTEIN AT 16F, ISOFORM E-RELATED"/>
    <property type="match status" value="1"/>
</dbReference>
<accession>A0A1E4SZ36</accession>
<dbReference type="OrthoDB" id="185175at2759"/>
<keyword evidence="6" id="KW-1185">Reference proteome</keyword>
<organism evidence="5 6">
    <name type="scientific">[Candida] arabinofermentans NRRL YB-2248</name>
    <dbReference type="NCBI Taxonomy" id="983967"/>
    <lineage>
        <taxon>Eukaryota</taxon>
        <taxon>Fungi</taxon>
        <taxon>Dikarya</taxon>
        <taxon>Ascomycota</taxon>
        <taxon>Saccharomycotina</taxon>
        <taxon>Pichiomycetes</taxon>
        <taxon>Pichiales</taxon>
        <taxon>Pichiaceae</taxon>
        <taxon>Ogataea</taxon>
        <taxon>Ogataea/Candida clade</taxon>
    </lineage>
</organism>
<dbReference type="AlphaFoldDB" id="A0A1E4SZ36"/>
<feature type="compositionally biased region" description="Acidic residues" evidence="3">
    <location>
        <begin position="446"/>
        <end position="455"/>
    </location>
</feature>
<feature type="compositionally biased region" description="Low complexity" evidence="3">
    <location>
        <begin position="544"/>
        <end position="561"/>
    </location>
</feature>
<dbReference type="Proteomes" id="UP000094801">
    <property type="component" value="Unassembled WGS sequence"/>
</dbReference>
<proteinExistence type="predicted"/>
<feature type="compositionally biased region" description="Polar residues" evidence="3">
    <location>
        <begin position="37"/>
        <end position="48"/>
    </location>
</feature>
<dbReference type="STRING" id="983967.A0A1E4SZ36"/>
<feature type="region of interest" description="Disordered" evidence="3">
    <location>
        <begin position="370"/>
        <end position="463"/>
    </location>
</feature>
<reference evidence="6" key="1">
    <citation type="submission" date="2016-04" db="EMBL/GenBank/DDBJ databases">
        <title>Comparative genomics of biotechnologically important yeasts.</title>
        <authorList>
            <consortium name="DOE Joint Genome Institute"/>
            <person name="Riley R."/>
            <person name="Haridas S."/>
            <person name="Wolfe K.H."/>
            <person name="Lopes M.R."/>
            <person name="Hittinger C.T."/>
            <person name="Goker M."/>
            <person name="Salamov A."/>
            <person name="Wisecaver J."/>
            <person name="Long T.M."/>
            <person name="Aerts A.L."/>
            <person name="Barry K."/>
            <person name="Choi C."/>
            <person name="Clum A."/>
            <person name="Coughlan A.Y."/>
            <person name="Deshpande S."/>
            <person name="Douglass A.P."/>
            <person name="Hanson S.J."/>
            <person name="Klenk H.-P."/>
            <person name="Labutti K."/>
            <person name="Lapidus A."/>
            <person name="Lindquist E."/>
            <person name="Lipzen A."/>
            <person name="Meier-Kolthoff J.P."/>
            <person name="Ohm R.A."/>
            <person name="Otillar R.P."/>
            <person name="Pangilinan J."/>
            <person name="Peng Y."/>
            <person name="Rokas A."/>
            <person name="Rosa C.A."/>
            <person name="Scheuner C."/>
            <person name="Sibirny A.A."/>
            <person name="Slot J.C."/>
            <person name="Stielow J.B."/>
            <person name="Sun H."/>
            <person name="Kurtzman C.P."/>
            <person name="Blackwell M."/>
            <person name="Grigoriev I.V."/>
            <person name="Jeffries T.W."/>
        </authorList>
    </citation>
    <scope>NUCLEOTIDE SEQUENCE [LARGE SCALE GENOMIC DNA]</scope>
    <source>
        <strain evidence="6">NRRL YB-2248</strain>
    </source>
</reference>
<dbReference type="InterPro" id="IPR000198">
    <property type="entry name" value="RhoGAP_dom"/>
</dbReference>
<evidence type="ECO:0000313" key="5">
    <source>
        <dbReference type="EMBL" id="ODV84775.1"/>
    </source>
</evidence>
<dbReference type="GO" id="GO:0005938">
    <property type="term" value="C:cell cortex"/>
    <property type="evidence" value="ECO:0007669"/>
    <property type="project" value="UniProtKB-ARBA"/>
</dbReference>
<evidence type="ECO:0000256" key="1">
    <source>
        <dbReference type="ARBA" id="ARBA00022468"/>
    </source>
</evidence>
<dbReference type="InterPro" id="IPR036871">
    <property type="entry name" value="PX_dom_sf"/>
</dbReference>
<sequence>MEPIITSHEADSLANVSNENITQSPTVNTSAQLYLRTNTSVNPTTPISTRDLDEEELTPCAPESEELSKISVGGDVVESSFVLDRSFTGDENNNLGSKKTTIPLKVSVVRTHTEELIKSPLLYDDDDGEGEGEEAEEEGHHRQHDCVGVSEAAKLKAENAMLKKEVEEMSLIIKLKNERISELLGKIDDLEAHTRTLDVKDSDLYYDDDAEQLEKAKTENSNEDHSIVIEEKENMSIPSASFAKDIVLIDSNSPAFSETNMFEPLESTTGVRLNPLHTPLQQQESLERATSPSFAIKESPEIKQPAVIPNAVIIPTNPSPIDLPERSDRRTVLRDSTLSAASSEYSNISPYAKIRSPEYLGSFDEREAITMSPSPAGRRSKTPETGAGNIVSHILMKEMTLGSSPRKGSPKGKKFIDRNSSSSPLKSTYCFEDKKGDDSASRTANDDDFDHDDEFTFNNDSSTSLNIKKEPVYKALVTPTKKHSTTEVDIFQSYMYSRGSVGTDNGLNITKKEPSVLSSASPASPSPPLPQPQATESDEIAPVISSSINNKSHNNDINNDNYQGANFLPAPTPLNNQQIGLASPSIQKSASYLPGTYIPARRPLFKSESEADSLYSEGESPIQQSNSFFSSGIPVITTPSQQQVERRSSITKTPSPQKKSYMGIVNSPMPPVSHSQKPSDSSQYDYLSNSFDTTVITLNSCVDIDAILEKKEDFKITFMVNSSERELLIPLYQVEHLYSDFLKFDYDVRYHSQLKLPQLPDKSAFLKIDPPVWDTQKAIIKMYISELCRVMRMQRGSGIWRLFKGFFTPHDSNDYDMSKKESTFVSFSSKGLKKSYKLAKLTYDTIENVLFVNEVGSKNPDVFHMSDIIATRENQILNISRKKKKAFKSNKHYVLYSESLPDAEEWFKLINDNQMTDSDQISIGSSPSVHNGNTTPYAHTTTALNGSEQASANASSITLTPQEAPTPTSSIQEGKWFGLKRSRDSAMPHSPIGGNNGSSSTGENVLEFKSMPYPGAMSTSSSTVSAMPNTYYSNTNGNNSLPTSGKITVEPVFQRIDSSQKYFGSTLSESFEACPTFKIYDRSVPSIVYRSISYLLVKNASYSEGIFRLNGMMSEVKKIQELFNESNDCDFTQLNPQPDVHSIATLFKRYLRTLRITIIPETEAKQLMSLTLSSDFVHTVPTIKSVLNQLPKLNFDVLYALFKYFTEVLRCKEFNKMSVSALSVLMAPNLTPYDGAKEICAELLINFAFYFEDGKMLTEDAERKAI</sequence>